<dbReference type="InterPro" id="IPR031807">
    <property type="entry name" value="HicB-like"/>
</dbReference>
<dbReference type="InterPro" id="IPR035069">
    <property type="entry name" value="TTHA1013/TTHA0281-like"/>
</dbReference>
<dbReference type="InterPro" id="IPR051404">
    <property type="entry name" value="TA_system_antitoxin"/>
</dbReference>
<comment type="caution">
    <text evidence="2">The sequence shown here is derived from an EMBL/GenBank/DDBJ whole genome shotgun (WGS) entry which is preliminary data.</text>
</comment>
<organism evidence="2 3">
    <name type="scientific">Roseofilum reptotaenium AO1-A</name>
    <dbReference type="NCBI Taxonomy" id="1925591"/>
    <lineage>
        <taxon>Bacteria</taxon>
        <taxon>Bacillati</taxon>
        <taxon>Cyanobacteriota</taxon>
        <taxon>Cyanophyceae</taxon>
        <taxon>Desertifilales</taxon>
        <taxon>Desertifilaceae</taxon>
        <taxon>Roseofilum</taxon>
    </lineage>
</organism>
<reference evidence="2" key="1">
    <citation type="submission" date="2016-10" db="EMBL/GenBank/DDBJ databases">
        <title>CRISPR-Cas defence system in Roseofilum reptotaenium: evidence of a bacteriophage-cyanobacterium arms race in the coral black band disease.</title>
        <authorList>
            <person name="Buerger P."/>
            <person name="Wood-Charlson E.M."/>
            <person name="Weynberg K.D."/>
            <person name="Willis B."/>
            <person name="Van Oppen M.J."/>
        </authorList>
    </citation>
    <scope>NUCLEOTIDE SEQUENCE [LARGE SCALE GENOMIC DNA]</scope>
    <source>
        <strain evidence="2">AO1-A</strain>
    </source>
</reference>
<dbReference type="EMBL" id="MLAW01000055">
    <property type="protein sequence ID" value="OJJ18424.1"/>
    <property type="molecule type" value="Genomic_DNA"/>
</dbReference>
<name>A0A1L9QL46_9CYAN</name>
<feature type="domain" description="HicB-like antitoxin of toxin-antitoxin system" evidence="1">
    <location>
        <begin position="5"/>
        <end position="71"/>
    </location>
</feature>
<evidence type="ECO:0000313" key="2">
    <source>
        <dbReference type="EMBL" id="OJJ18424.1"/>
    </source>
</evidence>
<dbReference type="AlphaFoldDB" id="A0A1L9QL46"/>
<dbReference type="STRING" id="1925591.BI308_22280"/>
<dbReference type="PANTHER" id="PTHR34504:SF2">
    <property type="entry name" value="UPF0150 PROTEIN SSL0259"/>
    <property type="match status" value="1"/>
</dbReference>
<dbReference type="Pfam" id="PF15919">
    <property type="entry name" value="HicB_lk_antitox"/>
    <property type="match status" value="1"/>
</dbReference>
<proteinExistence type="predicted"/>
<gene>
    <name evidence="2" type="ORF">BI308_22280</name>
</gene>
<dbReference type="PANTHER" id="PTHR34504">
    <property type="entry name" value="ANTITOXIN HICB"/>
    <property type="match status" value="1"/>
</dbReference>
<accession>A0A1L9QL46</accession>
<evidence type="ECO:0000259" key="1">
    <source>
        <dbReference type="Pfam" id="PF15919"/>
    </source>
</evidence>
<dbReference type="SUPFAM" id="SSF143100">
    <property type="entry name" value="TTHA1013/TTHA0281-like"/>
    <property type="match status" value="1"/>
</dbReference>
<sequence length="72" mass="8081">MNYRYSLLIQWSEEDKLYLVTLPEFAQLAMQPCSYGHSYEEAIANAQEAIAGYLEYCQEEGLTPPSPSSVAA</sequence>
<dbReference type="Gene3D" id="3.30.160.250">
    <property type="match status" value="1"/>
</dbReference>
<protein>
    <recommendedName>
        <fullName evidence="1">HicB-like antitoxin of toxin-antitoxin system domain-containing protein</fullName>
    </recommendedName>
</protein>
<dbReference type="Proteomes" id="UP000183940">
    <property type="component" value="Unassembled WGS sequence"/>
</dbReference>
<evidence type="ECO:0000313" key="3">
    <source>
        <dbReference type="Proteomes" id="UP000183940"/>
    </source>
</evidence>
<keyword evidence="3" id="KW-1185">Reference proteome</keyword>